<reference evidence="2 3" key="1">
    <citation type="submission" date="2017-08" db="EMBL/GenBank/DDBJ databases">
        <title>Genomic and metabolic characterisation of spoilage-associated Pseudomonas species.</title>
        <authorList>
            <person name="Stanborough T."/>
            <person name="Fegan N."/>
            <person name="Powell S.M."/>
            <person name="Singh T."/>
            <person name="Tamplin M.L."/>
            <person name="Chandry P.S."/>
        </authorList>
    </citation>
    <scope>NUCLEOTIDE SEQUENCE [LARGE SCALE GENOMIC DNA]</scope>
    <source>
        <strain evidence="2 3">L1802</strain>
    </source>
</reference>
<dbReference type="AlphaFoldDB" id="A0A266N5K7"/>
<comment type="caution">
    <text evidence="2">The sequence shown here is derived from an EMBL/GenBank/DDBJ whole genome shotgun (WGS) entry which is preliminary data.</text>
</comment>
<sequence>MIVKFHARGTGGGKGPTQYLLGRDGQREGATLLRGDPEQVAALIDSSRYAKKYTSGVLSFAEADLPPEQKRALMDSFEQALLPGLEARQYSCLWVEHQDKGRLELNFVIPNLELTEGKRLQPYYHVADQRRVDAWATVQRAELGLSDPKDPARRRALITPRDLPPERQQVAQQITDGLLALAAQGEVRSRADVLEKLTGAGFQVA</sequence>
<feature type="non-terminal residue" evidence="2">
    <location>
        <position position="205"/>
    </location>
</feature>
<evidence type="ECO:0000259" key="1">
    <source>
        <dbReference type="Pfam" id="PF03432"/>
    </source>
</evidence>
<dbReference type="Pfam" id="PF03432">
    <property type="entry name" value="Relaxase"/>
    <property type="match status" value="1"/>
</dbReference>
<accession>A0A266N5K7</accession>
<protein>
    <recommendedName>
        <fullName evidence="1">MobA/VirD2-like nuclease domain-containing protein</fullName>
    </recommendedName>
</protein>
<dbReference type="EMBL" id="NQKI01000072">
    <property type="protein sequence ID" value="OZY57292.1"/>
    <property type="molecule type" value="Genomic_DNA"/>
</dbReference>
<organism evidence="2 3">
    <name type="scientific">Pseudomonas lundensis</name>
    <dbReference type="NCBI Taxonomy" id="86185"/>
    <lineage>
        <taxon>Bacteria</taxon>
        <taxon>Pseudomonadati</taxon>
        <taxon>Pseudomonadota</taxon>
        <taxon>Gammaproteobacteria</taxon>
        <taxon>Pseudomonadales</taxon>
        <taxon>Pseudomonadaceae</taxon>
        <taxon>Pseudomonas</taxon>
    </lineage>
</organism>
<dbReference type="Proteomes" id="UP000215788">
    <property type="component" value="Unassembled WGS sequence"/>
</dbReference>
<proteinExistence type="predicted"/>
<name>A0A266N5K7_9PSED</name>
<dbReference type="RefSeq" id="WP_170942724.1">
    <property type="nucleotide sequence ID" value="NZ_NQKI01000072.1"/>
</dbReference>
<dbReference type="InterPro" id="IPR005094">
    <property type="entry name" value="Endonuclease_MobA/VirD2"/>
</dbReference>
<evidence type="ECO:0000313" key="3">
    <source>
        <dbReference type="Proteomes" id="UP000215788"/>
    </source>
</evidence>
<feature type="domain" description="MobA/VirD2-like nuclease" evidence="1">
    <location>
        <begin position="50"/>
        <end position="132"/>
    </location>
</feature>
<evidence type="ECO:0000313" key="2">
    <source>
        <dbReference type="EMBL" id="OZY57292.1"/>
    </source>
</evidence>
<gene>
    <name evidence="2" type="ORF">CJF39_22350</name>
</gene>